<evidence type="ECO:0000313" key="3">
    <source>
        <dbReference type="EMBL" id="KYC37696.1"/>
    </source>
</evidence>
<dbReference type="PANTHER" id="PTHR21666">
    <property type="entry name" value="PEPTIDASE-RELATED"/>
    <property type="match status" value="1"/>
</dbReference>
<dbReference type="Pfam" id="PF01551">
    <property type="entry name" value="Peptidase_M23"/>
    <property type="match status" value="1"/>
</dbReference>
<feature type="domain" description="M23ase beta-sheet core" evidence="2">
    <location>
        <begin position="76"/>
        <end position="172"/>
    </location>
</feature>
<dbReference type="InterPro" id="IPR011055">
    <property type="entry name" value="Dup_hybrid_motif"/>
</dbReference>
<protein>
    <recommendedName>
        <fullName evidence="2">M23ase beta-sheet core domain-containing protein</fullName>
    </recommendedName>
</protein>
<sequence length="338" mass="37181">MKKITASRVCGCGLVGLLSFMVLLGTNNRVLTQENQEFGIPENSVSPENFVSPNSVSSGMIWPAQGVISQGFRKRQHEGIDIAGPIGTPIFAADDGVVLRAGWEDTGLGNAVNIRHFDGRVTVYGHNQNVLVRRGQKVNKGQMIGKMGSTGNSSGPHLHFEIYPNGPRAVDPIRFLPSLVAGRIPPQKIVSSPTQGRRNDNFAREMPPFVGRRHVSPSQSMSRAVESPEPIYSENFDAEPPESVDAECSGKTMLEGETVSVHVKVCYEDGQFYYIGQKKEYPGSPIKIPAEYLGRQTYQANNGSFWYRVSPQKVEVWQNGNPYPIRSDRFDKQNVSGG</sequence>
<feature type="region of interest" description="Disordered" evidence="1">
    <location>
        <begin position="187"/>
        <end position="227"/>
    </location>
</feature>
<accession>A0A139WZ68</accession>
<gene>
    <name evidence="3" type="ORF">WA1_04030</name>
</gene>
<comment type="caution">
    <text evidence="3">The sequence shown here is derived from an EMBL/GenBank/DDBJ whole genome shotgun (WGS) entry which is preliminary data.</text>
</comment>
<dbReference type="SUPFAM" id="SSF51261">
    <property type="entry name" value="Duplicated hybrid motif"/>
    <property type="match status" value="1"/>
</dbReference>
<dbReference type="EMBL" id="ANNX02000045">
    <property type="protein sequence ID" value="KYC37696.1"/>
    <property type="molecule type" value="Genomic_DNA"/>
</dbReference>
<proteinExistence type="predicted"/>
<organism evidence="3 4">
    <name type="scientific">Scytonema hofmannii PCC 7110</name>
    <dbReference type="NCBI Taxonomy" id="128403"/>
    <lineage>
        <taxon>Bacteria</taxon>
        <taxon>Bacillati</taxon>
        <taxon>Cyanobacteriota</taxon>
        <taxon>Cyanophyceae</taxon>
        <taxon>Nostocales</taxon>
        <taxon>Scytonemataceae</taxon>
        <taxon>Scytonema</taxon>
    </lineage>
</organism>
<dbReference type="CDD" id="cd12797">
    <property type="entry name" value="M23_peptidase"/>
    <property type="match status" value="1"/>
</dbReference>
<name>A0A139WZ68_9CYAN</name>
<dbReference type="Gene3D" id="2.70.70.10">
    <property type="entry name" value="Glucose Permease (Domain IIA)"/>
    <property type="match status" value="1"/>
</dbReference>
<evidence type="ECO:0000256" key="1">
    <source>
        <dbReference type="SAM" id="MobiDB-lite"/>
    </source>
</evidence>
<keyword evidence="4" id="KW-1185">Reference proteome</keyword>
<dbReference type="OrthoDB" id="507840at2"/>
<dbReference type="RefSeq" id="WP_017743351.1">
    <property type="nucleotide sequence ID" value="NZ_KQ976354.1"/>
</dbReference>
<dbReference type="Proteomes" id="UP000076925">
    <property type="component" value="Unassembled WGS sequence"/>
</dbReference>
<dbReference type="AlphaFoldDB" id="A0A139WZ68"/>
<dbReference type="GO" id="GO:0004222">
    <property type="term" value="F:metalloendopeptidase activity"/>
    <property type="evidence" value="ECO:0007669"/>
    <property type="project" value="TreeGrafter"/>
</dbReference>
<evidence type="ECO:0000259" key="2">
    <source>
        <dbReference type="Pfam" id="PF01551"/>
    </source>
</evidence>
<dbReference type="PANTHER" id="PTHR21666:SF270">
    <property type="entry name" value="MUREIN HYDROLASE ACTIVATOR ENVC"/>
    <property type="match status" value="1"/>
</dbReference>
<dbReference type="InterPro" id="IPR050570">
    <property type="entry name" value="Cell_wall_metabolism_enzyme"/>
</dbReference>
<reference evidence="3 4" key="1">
    <citation type="journal article" date="2013" name="Genome Biol. Evol.">
        <title>Genomes of Stigonematalean cyanobacteria (subsection V) and the evolution of oxygenic photosynthesis from prokaryotes to plastids.</title>
        <authorList>
            <person name="Dagan T."/>
            <person name="Roettger M."/>
            <person name="Stucken K."/>
            <person name="Landan G."/>
            <person name="Koch R."/>
            <person name="Major P."/>
            <person name="Gould S.B."/>
            <person name="Goremykin V.V."/>
            <person name="Rippka R."/>
            <person name="Tandeau de Marsac N."/>
            <person name="Gugger M."/>
            <person name="Lockhart P.J."/>
            <person name="Allen J.F."/>
            <person name="Brune I."/>
            <person name="Maus I."/>
            <person name="Puhler A."/>
            <person name="Martin W.F."/>
        </authorList>
    </citation>
    <scope>NUCLEOTIDE SEQUENCE [LARGE SCALE GENOMIC DNA]</scope>
    <source>
        <strain evidence="3 4">PCC 7110</strain>
    </source>
</reference>
<dbReference type="InterPro" id="IPR016047">
    <property type="entry name" value="M23ase_b-sheet_dom"/>
</dbReference>
<evidence type="ECO:0000313" key="4">
    <source>
        <dbReference type="Proteomes" id="UP000076925"/>
    </source>
</evidence>
<dbReference type="STRING" id="128403.WA1_04030"/>